<evidence type="ECO:0000313" key="4">
    <source>
        <dbReference type="Proteomes" id="UP000797356"/>
    </source>
</evidence>
<sequence>MSAASPSPPSLTSATSRTSNRMTSPTCSPSSSSSTSPSTGSPAPYISPTLSKAPNLHYIHLDHNLLTGSIPDSYGSFGKILKLELHVSHDALSGPLPTSFGKPEWSILHLFMNQLTEDASFLLDLVSSKPAIVIELSINMFNSENLTILDLSHSRIYGEISGQINQLTDPVVQFNVSCGQHDRH</sequence>
<reference evidence="3" key="2">
    <citation type="submission" date="2019-07" db="EMBL/GenBank/DDBJ databases">
        <authorList>
            <person name="Yang Y."/>
            <person name="Bocs S."/>
            <person name="Baudouin L."/>
        </authorList>
    </citation>
    <scope>NUCLEOTIDE SEQUENCE</scope>
    <source>
        <tissue evidence="3">Spear leaf of Hainan Tall coconut</tissue>
    </source>
</reference>
<dbReference type="InterPro" id="IPR032675">
    <property type="entry name" value="LRR_dom_sf"/>
</dbReference>
<proteinExistence type="predicted"/>
<dbReference type="InterPro" id="IPR051848">
    <property type="entry name" value="PGIP"/>
</dbReference>
<dbReference type="SUPFAM" id="SSF52058">
    <property type="entry name" value="L domain-like"/>
    <property type="match status" value="1"/>
</dbReference>
<dbReference type="PANTHER" id="PTHR48059">
    <property type="entry name" value="POLYGALACTURONASE INHIBITOR 1"/>
    <property type="match status" value="1"/>
</dbReference>
<evidence type="ECO:0000313" key="3">
    <source>
        <dbReference type="EMBL" id="KAG1363885.1"/>
    </source>
</evidence>
<name>A0A8K0IPS7_COCNU</name>
<dbReference type="Pfam" id="PF00560">
    <property type="entry name" value="LRR_1"/>
    <property type="match status" value="2"/>
</dbReference>
<organism evidence="3 4">
    <name type="scientific">Cocos nucifera</name>
    <name type="common">Coconut palm</name>
    <dbReference type="NCBI Taxonomy" id="13894"/>
    <lineage>
        <taxon>Eukaryota</taxon>
        <taxon>Viridiplantae</taxon>
        <taxon>Streptophyta</taxon>
        <taxon>Embryophyta</taxon>
        <taxon>Tracheophyta</taxon>
        <taxon>Spermatophyta</taxon>
        <taxon>Magnoliopsida</taxon>
        <taxon>Liliopsida</taxon>
        <taxon>Arecaceae</taxon>
        <taxon>Arecoideae</taxon>
        <taxon>Cocoseae</taxon>
        <taxon>Attaleinae</taxon>
        <taxon>Cocos</taxon>
    </lineage>
</organism>
<gene>
    <name evidence="3" type="ORF">COCNU_11G007120</name>
</gene>
<protein>
    <submittedName>
        <fullName evidence="3">Uncharacterized protein</fullName>
    </submittedName>
</protein>
<dbReference type="AlphaFoldDB" id="A0A8K0IPS7"/>
<dbReference type="Gene3D" id="3.80.10.10">
    <property type="entry name" value="Ribonuclease Inhibitor"/>
    <property type="match status" value="1"/>
</dbReference>
<evidence type="ECO:0000256" key="1">
    <source>
        <dbReference type="ARBA" id="ARBA00004196"/>
    </source>
</evidence>
<dbReference type="EMBL" id="CM017882">
    <property type="protein sequence ID" value="KAG1363885.1"/>
    <property type="molecule type" value="Genomic_DNA"/>
</dbReference>
<dbReference type="PANTHER" id="PTHR48059:SF4">
    <property type="entry name" value="POLYGALACTURONASE INHIBITOR 1-RELATED"/>
    <property type="match status" value="1"/>
</dbReference>
<feature type="region of interest" description="Disordered" evidence="2">
    <location>
        <begin position="1"/>
        <end position="46"/>
    </location>
</feature>
<keyword evidence="4" id="KW-1185">Reference proteome</keyword>
<comment type="subcellular location">
    <subcellularLocation>
        <location evidence="1">Cell envelope</location>
    </subcellularLocation>
</comment>
<accession>A0A8K0IPS7</accession>
<feature type="compositionally biased region" description="Low complexity" evidence="2">
    <location>
        <begin position="1"/>
        <end position="42"/>
    </location>
</feature>
<comment type="caution">
    <text evidence="3">The sequence shown here is derived from an EMBL/GenBank/DDBJ whole genome shotgun (WGS) entry which is preliminary data.</text>
</comment>
<dbReference type="Proteomes" id="UP000797356">
    <property type="component" value="Chromosome 11"/>
</dbReference>
<evidence type="ECO:0000256" key="2">
    <source>
        <dbReference type="SAM" id="MobiDB-lite"/>
    </source>
</evidence>
<dbReference type="OrthoDB" id="676979at2759"/>
<dbReference type="InterPro" id="IPR001611">
    <property type="entry name" value="Leu-rich_rpt"/>
</dbReference>
<reference evidence="3" key="1">
    <citation type="journal article" date="2017" name="Gigascience">
        <title>The genome draft of coconut (Cocos nucifera).</title>
        <authorList>
            <person name="Xiao Y."/>
            <person name="Xu P."/>
            <person name="Fan H."/>
            <person name="Baudouin L."/>
            <person name="Xia W."/>
            <person name="Bocs S."/>
            <person name="Xu J."/>
            <person name="Li Q."/>
            <person name="Guo A."/>
            <person name="Zhou L."/>
            <person name="Li J."/>
            <person name="Wu Y."/>
            <person name="Ma Z."/>
            <person name="Armero A."/>
            <person name="Issali A.E."/>
            <person name="Liu N."/>
            <person name="Peng M."/>
            <person name="Yang Y."/>
        </authorList>
    </citation>
    <scope>NUCLEOTIDE SEQUENCE</scope>
    <source>
        <tissue evidence="3">Spear leaf of Hainan Tall coconut</tissue>
    </source>
</reference>